<evidence type="ECO:0000256" key="5">
    <source>
        <dbReference type="ARBA" id="ARBA00023284"/>
    </source>
</evidence>
<dbReference type="InterPro" id="IPR037944">
    <property type="entry name" value="PRX5-like"/>
</dbReference>
<evidence type="ECO:0000256" key="1">
    <source>
        <dbReference type="ARBA" id="ARBA00010505"/>
    </source>
</evidence>
<evidence type="ECO:0000313" key="9">
    <source>
        <dbReference type="EMBL" id="QPG76212.1"/>
    </source>
</evidence>
<feature type="domain" description="Thioredoxin" evidence="8">
    <location>
        <begin position="1"/>
        <end position="174"/>
    </location>
</feature>
<dbReference type="GO" id="GO:0034599">
    <property type="term" value="P:cellular response to oxidative stress"/>
    <property type="evidence" value="ECO:0007669"/>
    <property type="project" value="InterPro"/>
</dbReference>
<dbReference type="AlphaFoldDB" id="A0A875S8I8"/>
<reference evidence="9" key="1">
    <citation type="submission" date="2020-10" db="EMBL/GenBank/DDBJ databases">
        <authorList>
            <person name="Roach M.J.R."/>
        </authorList>
    </citation>
    <scope>NUCLEOTIDE SEQUENCE</scope>
    <source>
        <strain evidence="9">CBS 1945</strain>
    </source>
</reference>
<dbReference type="InterPro" id="IPR036249">
    <property type="entry name" value="Thioredoxin-like_sf"/>
</dbReference>
<evidence type="ECO:0000313" key="10">
    <source>
        <dbReference type="Proteomes" id="UP000662931"/>
    </source>
</evidence>
<evidence type="ECO:0000259" key="8">
    <source>
        <dbReference type="PROSITE" id="PS51352"/>
    </source>
</evidence>
<dbReference type="InterPro" id="IPR013740">
    <property type="entry name" value="Redoxin"/>
</dbReference>
<comment type="function">
    <text evidence="7">Thiol-specific peroxidase that catalyzes the reduction of hydrogen peroxide and organic hydroperoxides to water and alcohols, respectively. Plays a role in cell protection against oxidative stress by detoxifying peroxides.</text>
</comment>
<evidence type="ECO:0000256" key="2">
    <source>
        <dbReference type="ARBA" id="ARBA00022559"/>
    </source>
</evidence>
<keyword evidence="4 7" id="KW-0560">Oxidoreductase</keyword>
<dbReference type="GO" id="GO:0008379">
    <property type="term" value="F:thioredoxin peroxidase activity"/>
    <property type="evidence" value="ECO:0007669"/>
    <property type="project" value="InterPro"/>
</dbReference>
<dbReference type="Gene3D" id="3.40.30.10">
    <property type="entry name" value="Glutaredoxin"/>
    <property type="match status" value="1"/>
</dbReference>
<feature type="active site" description="Cysteine sulfenic acid (-SOH) intermediate" evidence="6">
    <location>
        <position position="61"/>
    </location>
</feature>
<dbReference type="GO" id="GO:0005777">
    <property type="term" value="C:peroxisome"/>
    <property type="evidence" value="ECO:0007669"/>
    <property type="project" value="TreeGrafter"/>
</dbReference>
<proteinExistence type="inferred from homology"/>
<evidence type="ECO:0000256" key="7">
    <source>
        <dbReference type="RuleBase" id="RU366011"/>
    </source>
</evidence>
<organism evidence="9 10">
    <name type="scientific">Eeniella nana</name>
    <name type="common">Yeast</name>
    <name type="synonym">Brettanomyces nanus</name>
    <dbReference type="NCBI Taxonomy" id="13502"/>
    <lineage>
        <taxon>Eukaryota</taxon>
        <taxon>Fungi</taxon>
        <taxon>Dikarya</taxon>
        <taxon>Ascomycota</taxon>
        <taxon>Saccharomycotina</taxon>
        <taxon>Pichiomycetes</taxon>
        <taxon>Pichiales</taxon>
        <taxon>Pichiaceae</taxon>
        <taxon>Brettanomyces</taxon>
    </lineage>
</organism>
<evidence type="ECO:0000256" key="3">
    <source>
        <dbReference type="ARBA" id="ARBA00022862"/>
    </source>
</evidence>
<dbReference type="InterPro" id="IPR013766">
    <property type="entry name" value="Thioredoxin_domain"/>
</dbReference>
<dbReference type="KEGG" id="bnn:FOA43_003598"/>
<dbReference type="GeneID" id="62196998"/>
<keyword evidence="5 7" id="KW-0676">Redox-active center</keyword>
<protein>
    <recommendedName>
        <fullName evidence="8">Thioredoxin domain-containing protein</fullName>
    </recommendedName>
</protein>
<keyword evidence="10" id="KW-1185">Reference proteome</keyword>
<dbReference type="GO" id="GO:0045454">
    <property type="term" value="P:cell redox homeostasis"/>
    <property type="evidence" value="ECO:0007669"/>
    <property type="project" value="TreeGrafter"/>
</dbReference>
<evidence type="ECO:0000256" key="4">
    <source>
        <dbReference type="ARBA" id="ARBA00023002"/>
    </source>
</evidence>
<sequence length="174" mass="18779">MTQIATGSKLPTAVRLGYIPYTPEHENICSIGRPAELDLSKILPGKKVVIVAAPGAFTPTCTERHIPPYVADYEKLKSRGIDDIFIATTDNPFVQAAWGKALGNKGQLKFVSDPKGAFSAQLGLADLKGDDYVPARTFRYALVVDNGTVKYVGVEKNGSLEHSTLDAVLKFLKA</sequence>
<comment type="similarity">
    <text evidence="1 7">Belongs to the peroxiredoxin family. Prx5 subfamily.</text>
</comment>
<dbReference type="EMBL" id="CP064815">
    <property type="protein sequence ID" value="QPG76212.1"/>
    <property type="molecule type" value="Genomic_DNA"/>
</dbReference>
<dbReference type="Pfam" id="PF08534">
    <property type="entry name" value="Redoxin"/>
    <property type="match status" value="1"/>
</dbReference>
<dbReference type="PANTHER" id="PTHR10430:SF16">
    <property type="entry name" value="PEROXIREDOXIN-5, MITOCHONDRIAL"/>
    <property type="match status" value="1"/>
</dbReference>
<dbReference type="OrthoDB" id="195498at2759"/>
<dbReference type="GO" id="GO:0005739">
    <property type="term" value="C:mitochondrion"/>
    <property type="evidence" value="ECO:0007669"/>
    <property type="project" value="TreeGrafter"/>
</dbReference>
<dbReference type="SUPFAM" id="SSF52833">
    <property type="entry name" value="Thioredoxin-like"/>
    <property type="match status" value="1"/>
</dbReference>
<dbReference type="Proteomes" id="UP000662931">
    <property type="component" value="Chromosome 4"/>
</dbReference>
<gene>
    <name evidence="9" type="ORF">FOA43_003598</name>
</gene>
<keyword evidence="2 7" id="KW-0575">Peroxidase</keyword>
<evidence type="ECO:0000256" key="6">
    <source>
        <dbReference type="PIRSR" id="PIRSR637944-1"/>
    </source>
</evidence>
<dbReference type="CDD" id="cd03013">
    <property type="entry name" value="PRX5_like"/>
    <property type="match status" value="1"/>
</dbReference>
<dbReference type="RefSeq" id="XP_038779777.1">
    <property type="nucleotide sequence ID" value="XM_038923849.1"/>
</dbReference>
<dbReference type="GO" id="GO:0042744">
    <property type="term" value="P:hydrogen peroxide catabolic process"/>
    <property type="evidence" value="ECO:0007669"/>
    <property type="project" value="TreeGrafter"/>
</dbReference>
<dbReference type="PANTHER" id="PTHR10430">
    <property type="entry name" value="PEROXIREDOXIN"/>
    <property type="match status" value="1"/>
</dbReference>
<name>A0A875S8I8_EENNA</name>
<keyword evidence="3 7" id="KW-0049">Antioxidant</keyword>
<accession>A0A875S8I8</accession>
<dbReference type="PROSITE" id="PS51352">
    <property type="entry name" value="THIOREDOXIN_2"/>
    <property type="match status" value="1"/>
</dbReference>